<name>A0A9Q1H7C0_HOLLE</name>
<proteinExistence type="predicted"/>
<dbReference type="EMBL" id="JAIZAY010000010">
    <property type="protein sequence ID" value="KAJ8035115.1"/>
    <property type="molecule type" value="Genomic_DNA"/>
</dbReference>
<evidence type="ECO:0000313" key="1">
    <source>
        <dbReference type="EMBL" id="KAJ8035115.1"/>
    </source>
</evidence>
<dbReference type="Proteomes" id="UP001152320">
    <property type="component" value="Chromosome 10"/>
</dbReference>
<keyword evidence="2" id="KW-1185">Reference proteome</keyword>
<reference evidence="1" key="1">
    <citation type="submission" date="2021-10" db="EMBL/GenBank/DDBJ databases">
        <title>Tropical sea cucumber genome reveals ecological adaptation and Cuvierian tubules defense mechanism.</title>
        <authorList>
            <person name="Chen T."/>
        </authorList>
    </citation>
    <scope>NUCLEOTIDE SEQUENCE</scope>
    <source>
        <strain evidence="1">Nanhai2018</strain>
        <tissue evidence="1">Muscle</tissue>
    </source>
</reference>
<organism evidence="1 2">
    <name type="scientific">Holothuria leucospilota</name>
    <name type="common">Black long sea cucumber</name>
    <name type="synonym">Mertensiothuria leucospilota</name>
    <dbReference type="NCBI Taxonomy" id="206669"/>
    <lineage>
        <taxon>Eukaryota</taxon>
        <taxon>Metazoa</taxon>
        <taxon>Echinodermata</taxon>
        <taxon>Eleutherozoa</taxon>
        <taxon>Echinozoa</taxon>
        <taxon>Holothuroidea</taxon>
        <taxon>Aspidochirotacea</taxon>
        <taxon>Aspidochirotida</taxon>
        <taxon>Holothuriidae</taxon>
        <taxon>Holothuria</taxon>
    </lineage>
</organism>
<sequence>MRFAQINLKLSRLKNILNAWSIRDLTPIGKNVIVKSFALSQLVFLFQVLPDPPDYFIHDIQGCIFYFIWSGNPDKVKRNTMYNSFENGGLKVTHVRSFISALKITWVKRYRDDCNGI</sequence>
<comment type="caution">
    <text evidence="1">The sequence shown here is derived from an EMBL/GenBank/DDBJ whole genome shotgun (WGS) entry which is preliminary data.</text>
</comment>
<protein>
    <submittedName>
        <fullName evidence="1">Uncharacterized protein</fullName>
    </submittedName>
</protein>
<accession>A0A9Q1H7C0</accession>
<dbReference type="AlphaFoldDB" id="A0A9Q1H7C0"/>
<dbReference type="OrthoDB" id="10072093at2759"/>
<evidence type="ECO:0000313" key="2">
    <source>
        <dbReference type="Proteomes" id="UP001152320"/>
    </source>
</evidence>
<gene>
    <name evidence="1" type="ORF">HOLleu_22234</name>
</gene>